<dbReference type="EMBL" id="JACHGG010000001">
    <property type="protein sequence ID" value="MBB6057384.1"/>
    <property type="molecule type" value="Genomic_DNA"/>
</dbReference>
<feature type="transmembrane region" description="Helical" evidence="1">
    <location>
        <begin position="53"/>
        <end position="72"/>
    </location>
</feature>
<dbReference type="RefSeq" id="WP_183402354.1">
    <property type="nucleotide sequence ID" value="NZ_JACHGG010000001.1"/>
</dbReference>
<keyword evidence="3" id="KW-1185">Reference proteome</keyword>
<evidence type="ECO:0000256" key="1">
    <source>
        <dbReference type="SAM" id="Phobius"/>
    </source>
</evidence>
<dbReference type="AlphaFoldDB" id="A0A7W9W986"/>
<feature type="transmembrane region" description="Helical" evidence="1">
    <location>
        <begin position="84"/>
        <end position="102"/>
    </location>
</feature>
<evidence type="ECO:0000313" key="3">
    <source>
        <dbReference type="Proteomes" id="UP000532746"/>
    </source>
</evidence>
<keyword evidence="1" id="KW-0812">Transmembrane</keyword>
<keyword evidence="1" id="KW-1133">Transmembrane helix</keyword>
<dbReference type="Proteomes" id="UP000532746">
    <property type="component" value="Unassembled WGS sequence"/>
</dbReference>
<protein>
    <submittedName>
        <fullName evidence="2">Uncharacterized protein</fullName>
    </submittedName>
</protein>
<gene>
    <name evidence="2" type="ORF">HNQ93_000214</name>
</gene>
<keyword evidence="1" id="KW-0472">Membrane</keyword>
<evidence type="ECO:0000313" key="2">
    <source>
        <dbReference type="EMBL" id="MBB6057384.1"/>
    </source>
</evidence>
<comment type="caution">
    <text evidence="2">The sequence shown here is derived from an EMBL/GenBank/DDBJ whole genome shotgun (WGS) entry which is preliminary data.</text>
</comment>
<accession>A0A7W9W986</accession>
<proteinExistence type="predicted"/>
<sequence length="195" mass="21964">MPTPCGGRNYKTNPEKQPTKAELLTFASLSDFNALMHPNSTRIRLQPANTQRIPFLGQLFLGLLWIGYTVALIVTGEGASDMHFLHYVFLVFSLIYLGYVLVHNAPVFGTQSYLEFTPAYIVHKDGLFRPKQAFPAEGIASLELVPQQLRLLLKEGGTYAMSLRQVKGAKRKRLMREQVRAFAAKHNIDLRDTQA</sequence>
<name>A0A7W9W986_9BACT</name>
<organism evidence="2 3">
    <name type="scientific">Hymenobacter luteus</name>
    <dbReference type="NCBI Taxonomy" id="1411122"/>
    <lineage>
        <taxon>Bacteria</taxon>
        <taxon>Pseudomonadati</taxon>
        <taxon>Bacteroidota</taxon>
        <taxon>Cytophagia</taxon>
        <taxon>Cytophagales</taxon>
        <taxon>Hymenobacteraceae</taxon>
        <taxon>Hymenobacter</taxon>
    </lineage>
</organism>
<reference evidence="2 3" key="1">
    <citation type="submission" date="2020-08" db="EMBL/GenBank/DDBJ databases">
        <title>Genomic Encyclopedia of Type Strains, Phase IV (KMG-IV): sequencing the most valuable type-strain genomes for metagenomic binning, comparative biology and taxonomic classification.</title>
        <authorList>
            <person name="Goeker M."/>
        </authorList>
    </citation>
    <scope>NUCLEOTIDE SEQUENCE [LARGE SCALE GENOMIC DNA]</scope>
    <source>
        <strain evidence="2 3">DSM 26718</strain>
    </source>
</reference>